<name>A0A1G6A749_9HYPH</name>
<feature type="domain" description="HEPN AbiU2-like" evidence="1">
    <location>
        <begin position="6"/>
        <end position="159"/>
    </location>
</feature>
<dbReference type="Pfam" id="PF18734">
    <property type="entry name" value="HEPN_AbiU2"/>
    <property type="match status" value="1"/>
</dbReference>
<organism evidence="2 3">
    <name type="scientific">Bauldia litoralis</name>
    <dbReference type="NCBI Taxonomy" id="665467"/>
    <lineage>
        <taxon>Bacteria</taxon>
        <taxon>Pseudomonadati</taxon>
        <taxon>Pseudomonadota</taxon>
        <taxon>Alphaproteobacteria</taxon>
        <taxon>Hyphomicrobiales</taxon>
        <taxon>Kaistiaceae</taxon>
        <taxon>Bauldia</taxon>
    </lineage>
</organism>
<gene>
    <name evidence="2" type="ORF">SAMN02982931_00237</name>
</gene>
<dbReference type="RefSeq" id="WP_090874382.1">
    <property type="nucleotide sequence ID" value="NZ_FMXQ01000001.1"/>
</dbReference>
<evidence type="ECO:0000259" key="1">
    <source>
        <dbReference type="Pfam" id="PF18734"/>
    </source>
</evidence>
<reference evidence="2 3" key="1">
    <citation type="submission" date="2016-10" db="EMBL/GenBank/DDBJ databases">
        <authorList>
            <person name="de Groot N.N."/>
        </authorList>
    </citation>
    <scope>NUCLEOTIDE SEQUENCE [LARGE SCALE GENOMIC DNA]</scope>
    <source>
        <strain evidence="2 3">ATCC 35022</strain>
    </source>
</reference>
<evidence type="ECO:0000313" key="2">
    <source>
        <dbReference type="EMBL" id="SDB04100.1"/>
    </source>
</evidence>
<dbReference type="AlphaFoldDB" id="A0A1G6A749"/>
<sequence>MKPLPLNRRLDRIAQHISRARIFLDLWFYFEEQDSRRELIATMRHYNEFFRFTPHAYFATYVIYIAGVFDKNRGTISLYSLFREVKAAGCLNAGDTAAVKALLAQAKPIADKVTILRHNAFAHRSAHTSYDDVFKMAAVKPDELRDLTNLALNVANRLLMARGLPEHVVTSLPREAAEAMMQKLA</sequence>
<dbReference type="STRING" id="665467.SAMN02982931_00237"/>
<keyword evidence="3" id="KW-1185">Reference proteome</keyword>
<accession>A0A1G6A749</accession>
<proteinExistence type="predicted"/>
<dbReference type="EMBL" id="FMXQ01000001">
    <property type="protein sequence ID" value="SDB04100.1"/>
    <property type="molecule type" value="Genomic_DNA"/>
</dbReference>
<dbReference type="InterPro" id="IPR040704">
    <property type="entry name" value="HEPN_AbiU2"/>
</dbReference>
<protein>
    <recommendedName>
        <fullName evidence="1">HEPN AbiU2-like domain-containing protein</fullName>
    </recommendedName>
</protein>
<dbReference type="Proteomes" id="UP000199071">
    <property type="component" value="Unassembled WGS sequence"/>
</dbReference>
<dbReference type="OrthoDB" id="8455840at2"/>
<evidence type="ECO:0000313" key="3">
    <source>
        <dbReference type="Proteomes" id="UP000199071"/>
    </source>
</evidence>